<dbReference type="InterPro" id="IPR036922">
    <property type="entry name" value="Rieske_2Fe-2S_sf"/>
</dbReference>
<dbReference type="EMBL" id="MQTW01003047">
    <property type="protein sequence ID" value="RYC77003.1"/>
    <property type="molecule type" value="Genomic_DNA"/>
</dbReference>
<dbReference type="PANTHER" id="PTHR32089:SF112">
    <property type="entry name" value="LYSOZYME-LIKE PROTEIN-RELATED"/>
    <property type="match status" value="1"/>
</dbReference>
<keyword evidence="1" id="KW-0001">2Fe-2S</keyword>
<accession>A0A4Q2UXV5</accession>
<dbReference type="Pfam" id="PF00355">
    <property type="entry name" value="Rieske"/>
    <property type="match status" value="1"/>
</dbReference>
<feature type="region of interest" description="Disordered" evidence="8">
    <location>
        <begin position="81"/>
        <end position="138"/>
    </location>
</feature>
<keyword evidence="3" id="KW-0408">Iron</keyword>
<dbReference type="Proteomes" id="UP000290540">
    <property type="component" value="Unassembled WGS sequence"/>
</dbReference>
<feature type="domain" description="Methyl-accepting transducer" evidence="9">
    <location>
        <begin position="1"/>
        <end position="76"/>
    </location>
</feature>
<evidence type="ECO:0000256" key="8">
    <source>
        <dbReference type="SAM" id="MobiDB-lite"/>
    </source>
</evidence>
<dbReference type="AlphaFoldDB" id="A0A4Q2UXV5"/>
<feature type="domain" description="Rieske" evidence="10">
    <location>
        <begin position="154"/>
        <end position="249"/>
    </location>
</feature>
<evidence type="ECO:0000313" key="12">
    <source>
        <dbReference type="Proteomes" id="UP000290540"/>
    </source>
</evidence>
<name>A0A4Q2UXV5_FUSOX</name>
<comment type="caution">
    <text evidence="11">The sequence shown here is derived from an EMBL/GenBank/DDBJ whole genome shotgun (WGS) entry which is preliminary data.</text>
</comment>
<dbReference type="PROSITE" id="PS50111">
    <property type="entry name" value="CHEMOTAXIS_TRANSDUC_2"/>
    <property type="match status" value="1"/>
</dbReference>
<dbReference type="PRINTS" id="PR00260">
    <property type="entry name" value="CHEMTRNSDUCR"/>
</dbReference>
<proteinExistence type="inferred from homology"/>
<dbReference type="PROSITE" id="PS51296">
    <property type="entry name" value="RIESKE"/>
    <property type="match status" value="1"/>
</dbReference>
<evidence type="ECO:0000256" key="6">
    <source>
        <dbReference type="ARBA" id="ARBA00029447"/>
    </source>
</evidence>
<keyword evidence="4" id="KW-0411">Iron-sulfur</keyword>
<dbReference type="SUPFAM" id="SSF50022">
    <property type="entry name" value="ISP domain"/>
    <property type="match status" value="1"/>
</dbReference>
<dbReference type="GO" id="GO:0046872">
    <property type="term" value="F:metal ion binding"/>
    <property type="evidence" value="ECO:0007669"/>
    <property type="project" value="UniProtKB-KW"/>
</dbReference>
<dbReference type="Gene3D" id="1.10.287.950">
    <property type="entry name" value="Methyl-accepting chemotaxis protein"/>
    <property type="match status" value="1"/>
</dbReference>
<organism evidence="11 12">
    <name type="scientific">Fusarium oxysporum f. sp. narcissi</name>
    <dbReference type="NCBI Taxonomy" id="451672"/>
    <lineage>
        <taxon>Eukaryota</taxon>
        <taxon>Fungi</taxon>
        <taxon>Dikarya</taxon>
        <taxon>Ascomycota</taxon>
        <taxon>Pezizomycotina</taxon>
        <taxon>Sordariomycetes</taxon>
        <taxon>Hypocreomycetidae</taxon>
        <taxon>Hypocreales</taxon>
        <taxon>Nectriaceae</taxon>
        <taxon>Fusarium</taxon>
        <taxon>Fusarium oxysporum species complex</taxon>
    </lineage>
</organism>
<dbReference type="InterPro" id="IPR004090">
    <property type="entry name" value="Chemotax_Me-accpt_rcpt"/>
</dbReference>
<evidence type="ECO:0000259" key="10">
    <source>
        <dbReference type="PROSITE" id="PS51296"/>
    </source>
</evidence>
<dbReference type="SUPFAM" id="SSF58104">
    <property type="entry name" value="Methyl-accepting chemotaxis protein (MCP) signaling domain"/>
    <property type="match status" value="1"/>
</dbReference>
<evidence type="ECO:0000259" key="9">
    <source>
        <dbReference type="PROSITE" id="PS50111"/>
    </source>
</evidence>
<sequence>FGELRTRASRIADVAGSVKTIARQTNLLAINAAIEASRAGQIGRGFGVVAAEVKALAARSDLAAAEIEKLADGLQQSCALTEQQVSRERGATREGGGGGRRRPAPAAARPAADAAVDGRRGDAGGPCAAPGGAKDSKPHEINLRVPSMSEAPWTDVLAADELPTDDVCGLAVDGRDIAIYTVADAVYATDNICTHGHARLCDGFLDGHEIECPLHQGKFDVRDGRPLCDPVTVPLRRYPVRVEGGRVYLQLD</sequence>
<evidence type="ECO:0000256" key="7">
    <source>
        <dbReference type="PROSITE-ProRule" id="PRU00284"/>
    </source>
</evidence>
<comment type="similarity">
    <text evidence="6">Belongs to the methyl-accepting chemotaxis (MCP) protein family.</text>
</comment>
<dbReference type="InterPro" id="IPR004089">
    <property type="entry name" value="MCPsignal_dom"/>
</dbReference>
<evidence type="ECO:0000256" key="3">
    <source>
        <dbReference type="ARBA" id="ARBA00023004"/>
    </source>
</evidence>
<dbReference type="PANTHER" id="PTHR32089">
    <property type="entry name" value="METHYL-ACCEPTING CHEMOTAXIS PROTEIN MCPB"/>
    <property type="match status" value="1"/>
</dbReference>
<dbReference type="InterPro" id="IPR017941">
    <property type="entry name" value="Rieske_2Fe-2S"/>
</dbReference>
<dbReference type="CDD" id="cd03528">
    <property type="entry name" value="Rieske_RO_ferredoxin"/>
    <property type="match status" value="1"/>
</dbReference>
<dbReference type="GO" id="GO:0007165">
    <property type="term" value="P:signal transduction"/>
    <property type="evidence" value="ECO:0007669"/>
    <property type="project" value="UniProtKB-KW"/>
</dbReference>
<evidence type="ECO:0000256" key="4">
    <source>
        <dbReference type="ARBA" id="ARBA00023014"/>
    </source>
</evidence>
<keyword evidence="2" id="KW-0479">Metal-binding</keyword>
<evidence type="ECO:0008006" key="13">
    <source>
        <dbReference type="Google" id="ProtNLM"/>
    </source>
</evidence>
<dbReference type="Gene3D" id="2.102.10.10">
    <property type="entry name" value="Rieske [2Fe-2S] iron-sulphur domain"/>
    <property type="match status" value="1"/>
</dbReference>
<dbReference type="GO" id="GO:0016020">
    <property type="term" value="C:membrane"/>
    <property type="evidence" value="ECO:0007669"/>
    <property type="project" value="InterPro"/>
</dbReference>
<gene>
    <name evidence="11" type="ORF">BFJ63_vAg20122</name>
</gene>
<evidence type="ECO:0000256" key="1">
    <source>
        <dbReference type="ARBA" id="ARBA00022714"/>
    </source>
</evidence>
<feature type="non-terminal residue" evidence="11">
    <location>
        <position position="1"/>
    </location>
</feature>
<reference evidence="11 12" key="1">
    <citation type="submission" date="2016-12" db="EMBL/GenBank/DDBJ databases">
        <title>Draft genome sequence of Fusarium oxysporum causing rot on Narcissus.</title>
        <authorList>
            <person name="Armitage A.D."/>
            <person name="Taylor A."/>
            <person name="Clarkson J.P."/>
            <person name="Harrison R.J."/>
            <person name="Jackson A.C."/>
        </authorList>
    </citation>
    <scope>NUCLEOTIDE SEQUENCE [LARGE SCALE GENOMIC DNA]</scope>
    <source>
        <strain evidence="11 12">N139</strain>
    </source>
</reference>
<evidence type="ECO:0000256" key="5">
    <source>
        <dbReference type="ARBA" id="ARBA00023224"/>
    </source>
</evidence>
<evidence type="ECO:0000256" key="2">
    <source>
        <dbReference type="ARBA" id="ARBA00022723"/>
    </source>
</evidence>
<feature type="compositionally biased region" description="Low complexity" evidence="8">
    <location>
        <begin position="104"/>
        <end position="115"/>
    </location>
</feature>
<protein>
    <recommendedName>
        <fullName evidence="13">Rieske domain-containing protein</fullName>
    </recommendedName>
</protein>
<dbReference type="GO" id="GO:0004888">
    <property type="term" value="F:transmembrane signaling receptor activity"/>
    <property type="evidence" value="ECO:0007669"/>
    <property type="project" value="InterPro"/>
</dbReference>
<dbReference type="GO" id="GO:0051537">
    <property type="term" value="F:2 iron, 2 sulfur cluster binding"/>
    <property type="evidence" value="ECO:0007669"/>
    <property type="project" value="UniProtKB-KW"/>
</dbReference>
<keyword evidence="5 7" id="KW-0807">Transducer</keyword>
<evidence type="ECO:0000313" key="11">
    <source>
        <dbReference type="EMBL" id="RYC77003.1"/>
    </source>
</evidence>
<dbReference type="Pfam" id="PF00015">
    <property type="entry name" value="MCPsignal"/>
    <property type="match status" value="1"/>
</dbReference>